<dbReference type="PANTHER" id="PTHR46124">
    <property type="entry name" value="D-AMINOACYL-TRNA DEACYLASE"/>
    <property type="match status" value="1"/>
</dbReference>
<dbReference type="HOGENOM" id="CLU_031506_4_0_0"/>
<evidence type="ECO:0000256" key="3">
    <source>
        <dbReference type="PIRSR" id="PIRSR005902-1"/>
    </source>
</evidence>
<reference evidence="4 5" key="1">
    <citation type="journal article" date="2013" name="Nat. Biotechnol.">
        <title>Genome sequences of rare, uncultured bacteria obtained by differential coverage binning of multiple metagenomes.</title>
        <authorList>
            <person name="Albertsen M."/>
            <person name="Hugenholtz P."/>
            <person name="Skarshewski A."/>
            <person name="Nielsen K.L."/>
            <person name="Tyson G.W."/>
            <person name="Nielsen P.H."/>
        </authorList>
    </citation>
    <scope>NUCLEOTIDE SEQUENCE [LARGE SCALE GENOMIC DNA]</scope>
    <source>
        <strain evidence="4">TM71</strain>
    </source>
</reference>
<evidence type="ECO:0000313" key="5">
    <source>
        <dbReference type="Proteomes" id="UP000013893"/>
    </source>
</evidence>
<dbReference type="GO" id="GO:0016788">
    <property type="term" value="F:hydrolase activity, acting on ester bonds"/>
    <property type="evidence" value="ECO:0007669"/>
    <property type="project" value="InterPro"/>
</dbReference>
<dbReference type="InterPro" id="IPR015991">
    <property type="entry name" value="TatD/YcfH-like"/>
</dbReference>
<dbReference type="EC" id="3.1.21.-" evidence="4"/>
<dbReference type="Proteomes" id="UP000013893">
    <property type="component" value="Chromosome"/>
</dbReference>
<dbReference type="SUPFAM" id="SSF51556">
    <property type="entry name" value="Metallo-dependent hydrolases"/>
    <property type="match status" value="1"/>
</dbReference>
<evidence type="ECO:0000256" key="2">
    <source>
        <dbReference type="ARBA" id="ARBA00022801"/>
    </source>
</evidence>
<feature type="binding site" evidence="3">
    <location>
        <position position="8"/>
    </location>
    <ligand>
        <name>a divalent metal cation</name>
        <dbReference type="ChEBI" id="CHEBI:60240"/>
        <label>1</label>
    </ligand>
</feature>
<feature type="binding site" evidence="3">
    <location>
        <position position="91"/>
    </location>
    <ligand>
        <name>a divalent metal cation</name>
        <dbReference type="ChEBI" id="CHEBI:60240"/>
        <label>1</label>
    </ligand>
</feature>
<dbReference type="AlphaFoldDB" id="R4PM68"/>
<dbReference type="OrthoDB" id="9810005at2"/>
<keyword evidence="5" id="KW-1185">Reference proteome</keyword>
<dbReference type="PIRSF" id="PIRSF005902">
    <property type="entry name" value="DNase_TatD"/>
    <property type="match status" value="1"/>
</dbReference>
<keyword evidence="2 4" id="KW-0378">Hydrolase</keyword>
<dbReference type="GO" id="GO:0004536">
    <property type="term" value="F:DNA nuclease activity"/>
    <property type="evidence" value="ECO:0007669"/>
    <property type="project" value="InterPro"/>
</dbReference>
<dbReference type="InterPro" id="IPR001130">
    <property type="entry name" value="TatD-like"/>
</dbReference>
<dbReference type="EMBL" id="CP005957">
    <property type="protein sequence ID" value="AGL61974.1"/>
    <property type="molecule type" value="Genomic_DNA"/>
</dbReference>
<sequence length="253" mass="28594">MVIDTHCHIHDSEFYPENREDVYRQSRDAGVVMLCIGTTVRSSREAVAFAETHEGCYAAVGIHPHDGKDEDVAGIRQLLEEGHKKIVAIGEIGLDYFYEHSPRDVQRQLLHDQLALAQEFNLPVSFHVRDAYDDFWPIFDSFSGIRGIMHSFTDTQHNLEQGLKRGLLVGINGISTFTKEESQQRLYTEVPLEKIVLETDAPFLTPKPFRGKMNLPAYVGLVARHQAALKGVRVEDVEQATTDNAERVFGKMT</sequence>
<dbReference type="PANTHER" id="PTHR46124:SF2">
    <property type="entry name" value="D-AMINOACYL-TRNA DEACYLASE"/>
    <property type="match status" value="1"/>
</dbReference>
<dbReference type="NCBIfam" id="TIGR00010">
    <property type="entry name" value="YchF/TatD family DNA exonuclease"/>
    <property type="match status" value="1"/>
</dbReference>
<dbReference type="STRING" id="1332188.L336_0265"/>
<dbReference type="InterPro" id="IPR032466">
    <property type="entry name" value="Metal_Hydrolase"/>
</dbReference>
<dbReference type="Pfam" id="PF01026">
    <property type="entry name" value="TatD_DNase"/>
    <property type="match status" value="1"/>
</dbReference>
<dbReference type="RefSeq" id="WP_015641424.1">
    <property type="nucleotide sequence ID" value="NC_021219.1"/>
</dbReference>
<dbReference type="CDD" id="cd01310">
    <property type="entry name" value="TatD_DNAse"/>
    <property type="match status" value="1"/>
</dbReference>
<feature type="binding site" evidence="3">
    <location>
        <position position="127"/>
    </location>
    <ligand>
        <name>a divalent metal cation</name>
        <dbReference type="ChEBI" id="CHEBI:60240"/>
        <label>2</label>
    </ligand>
</feature>
<dbReference type="Gene3D" id="3.20.20.140">
    <property type="entry name" value="Metal-dependent hydrolases"/>
    <property type="match status" value="1"/>
</dbReference>
<accession>R4PM68</accession>
<proteinExistence type="predicted"/>
<feature type="binding site" evidence="3">
    <location>
        <position position="200"/>
    </location>
    <ligand>
        <name>a divalent metal cation</name>
        <dbReference type="ChEBI" id="CHEBI:60240"/>
        <label>1</label>
    </ligand>
</feature>
<gene>
    <name evidence="4" type="ORF">L336_0265</name>
</gene>
<protein>
    <submittedName>
        <fullName evidence="4">Putative Uncharacterized deoxyribonuclease YabD</fullName>
        <ecNumber evidence="4">3.1.21.-</ecNumber>
    </submittedName>
</protein>
<name>R4PM68_9BACT</name>
<dbReference type="GO" id="GO:0046872">
    <property type="term" value="F:metal ion binding"/>
    <property type="evidence" value="ECO:0007669"/>
    <property type="project" value="UniProtKB-KW"/>
</dbReference>
<dbReference type="PATRIC" id="fig|1332188.3.peg.262"/>
<dbReference type="FunFam" id="3.20.20.140:FF:000005">
    <property type="entry name" value="TatD family hydrolase"/>
    <property type="match status" value="1"/>
</dbReference>
<organism evidence="4 5">
    <name type="scientific">Candidatus Saccharimonas aalborgensis</name>
    <dbReference type="NCBI Taxonomy" id="1332188"/>
    <lineage>
        <taxon>Bacteria</taxon>
        <taxon>Candidatus Saccharimonadota</taxon>
        <taxon>Candidatus Saccharimonadia</taxon>
        <taxon>Candidatus Saccharimonadales</taxon>
        <taxon>Candidatus Saccharimonadaceae</taxon>
        <taxon>Candidatus Saccharimonas</taxon>
    </lineage>
</organism>
<evidence type="ECO:0000256" key="1">
    <source>
        <dbReference type="ARBA" id="ARBA00022723"/>
    </source>
</evidence>
<keyword evidence="1 3" id="KW-0479">Metal-binding</keyword>
<evidence type="ECO:0000313" key="4">
    <source>
        <dbReference type="EMBL" id="AGL61974.1"/>
    </source>
</evidence>
<dbReference type="KEGG" id="saal:L336_0265"/>
<feature type="binding site" evidence="3">
    <location>
        <position position="6"/>
    </location>
    <ligand>
        <name>a divalent metal cation</name>
        <dbReference type="ChEBI" id="CHEBI:60240"/>
        <label>1</label>
    </ligand>
</feature>
<feature type="binding site" evidence="3">
    <location>
        <position position="150"/>
    </location>
    <ligand>
        <name>a divalent metal cation</name>
        <dbReference type="ChEBI" id="CHEBI:60240"/>
        <label>2</label>
    </ligand>
</feature>